<evidence type="ECO:0000313" key="6">
    <source>
        <dbReference type="Proteomes" id="UP000746160"/>
    </source>
</evidence>
<evidence type="ECO:0000256" key="2">
    <source>
        <dbReference type="ARBA" id="ARBA00022679"/>
    </source>
</evidence>
<dbReference type="PIRSF" id="PIRSF004505">
    <property type="entry name" value="MT_bac"/>
    <property type="match status" value="1"/>
</dbReference>
<evidence type="ECO:0000256" key="4">
    <source>
        <dbReference type="HAMAP-Rule" id="MF_00658"/>
    </source>
</evidence>
<comment type="catalytic activity">
    <reaction evidence="4">
        <text>pseudouridine(1915) in 23S rRNA + S-adenosyl-L-methionine = N(3)-methylpseudouridine(1915) in 23S rRNA + S-adenosyl-L-homocysteine + H(+)</text>
        <dbReference type="Rhea" id="RHEA:42752"/>
        <dbReference type="Rhea" id="RHEA-COMP:10221"/>
        <dbReference type="Rhea" id="RHEA-COMP:10222"/>
        <dbReference type="ChEBI" id="CHEBI:15378"/>
        <dbReference type="ChEBI" id="CHEBI:57856"/>
        <dbReference type="ChEBI" id="CHEBI:59789"/>
        <dbReference type="ChEBI" id="CHEBI:65314"/>
        <dbReference type="ChEBI" id="CHEBI:74486"/>
        <dbReference type="EC" id="2.1.1.177"/>
    </reaction>
</comment>
<dbReference type="EC" id="2.1.1.177" evidence="4"/>
<comment type="caution">
    <text evidence="5">The sequence shown here is derived from an EMBL/GenBank/DDBJ whole genome shotgun (WGS) entry which is preliminary data.</text>
</comment>
<accession>A0A9Q3QDT1</accession>
<organism evidence="5 6">
    <name type="scientific">Mycoplasmopsis anatis</name>
    <dbReference type="NCBI Taxonomy" id="171279"/>
    <lineage>
        <taxon>Bacteria</taxon>
        <taxon>Bacillati</taxon>
        <taxon>Mycoplasmatota</taxon>
        <taxon>Mycoplasmoidales</taxon>
        <taxon>Metamycoplasmataceae</taxon>
        <taxon>Mycoplasmopsis</taxon>
    </lineage>
</organism>
<proteinExistence type="inferred from homology"/>
<evidence type="ECO:0000256" key="3">
    <source>
        <dbReference type="ARBA" id="ARBA00022691"/>
    </source>
</evidence>
<dbReference type="InterPro" id="IPR003742">
    <property type="entry name" value="RlmH-like"/>
</dbReference>
<protein>
    <recommendedName>
        <fullName evidence="4">Ribosomal RNA large subunit methyltransferase H</fullName>
        <ecNumber evidence="4">2.1.1.177</ecNumber>
    </recommendedName>
    <alternativeName>
        <fullName evidence="4">23S rRNA (pseudouridine1915-N3)-methyltransferase</fullName>
    </alternativeName>
    <alternativeName>
        <fullName evidence="4">23S rRNA m3Psi1915 methyltransferase</fullName>
    </alternativeName>
    <alternativeName>
        <fullName evidence="4">rRNA (pseudouridine-N3-)-methyltransferase RlmH</fullName>
    </alternativeName>
</protein>
<reference evidence="5" key="1">
    <citation type="journal article" date="2021" name="Genes Genomics">
        <title>Comparative genomic analysis of Mycoplasma anatis strains.</title>
        <authorList>
            <person name="Zhou Q."/>
            <person name="Mai K."/>
            <person name="Yang D."/>
            <person name="Liu J."/>
            <person name="Yan Z."/>
            <person name="Luo C."/>
            <person name="Tan Y."/>
            <person name="Cao S."/>
            <person name="Zhou Q."/>
            <person name="Chen L."/>
            <person name="Chen F."/>
        </authorList>
    </citation>
    <scope>NUCLEOTIDE SEQUENCE</scope>
    <source>
        <strain evidence="5">DP07</strain>
    </source>
</reference>
<comment type="similarity">
    <text evidence="4">Belongs to the RNA methyltransferase RlmH family.</text>
</comment>
<feature type="binding site" evidence="4">
    <location>
        <position position="95"/>
    </location>
    <ligand>
        <name>S-adenosyl-L-methionine</name>
        <dbReference type="ChEBI" id="CHEBI:59789"/>
    </ligand>
</feature>
<keyword evidence="1 4" id="KW-0489">Methyltransferase</keyword>
<dbReference type="RefSeq" id="WP_218675283.1">
    <property type="nucleotide sequence ID" value="NZ_JABZFC010000002.1"/>
</dbReference>
<feature type="binding site" evidence="4">
    <location>
        <begin position="113"/>
        <end position="118"/>
    </location>
    <ligand>
        <name>S-adenosyl-L-methionine</name>
        <dbReference type="ChEBI" id="CHEBI:59789"/>
    </ligand>
</feature>
<dbReference type="CDD" id="cd18081">
    <property type="entry name" value="RlmH-like"/>
    <property type="match status" value="1"/>
</dbReference>
<dbReference type="GO" id="GO:0005737">
    <property type="term" value="C:cytoplasm"/>
    <property type="evidence" value="ECO:0007669"/>
    <property type="project" value="UniProtKB-SubCell"/>
</dbReference>
<keyword evidence="4" id="KW-0698">rRNA processing</keyword>
<name>A0A9Q3QDT1_9BACT</name>
<comment type="subcellular location">
    <subcellularLocation>
        <location evidence="4">Cytoplasm</location>
    </subcellularLocation>
</comment>
<dbReference type="Pfam" id="PF02590">
    <property type="entry name" value="SPOUT_MTase"/>
    <property type="match status" value="1"/>
</dbReference>
<comment type="subunit">
    <text evidence="4">Homodimer.</text>
</comment>
<comment type="caution">
    <text evidence="4">Lacks conserved residue(s) required for the propagation of feature annotation.</text>
</comment>
<comment type="function">
    <text evidence="4">Specifically methylates the pseudouridine at position 1915 (m3Psi1915) in 23S rRNA.</text>
</comment>
<keyword evidence="2 4" id="KW-0808">Transferase</keyword>
<gene>
    <name evidence="4" type="primary">rlmH</name>
    <name evidence="5" type="ORF">MADP07_00317</name>
</gene>
<dbReference type="Proteomes" id="UP000746160">
    <property type="component" value="Unassembled WGS sequence"/>
</dbReference>
<evidence type="ECO:0000256" key="1">
    <source>
        <dbReference type="ARBA" id="ARBA00022603"/>
    </source>
</evidence>
<dbReference type="HAMAP" id="MF_00658">
    <property type="entry name" value="23SrRNA_methyltr_H"/>
    <property type="match status" value="1"/>
</dbReference>
<dbReference type="PANTHER" id="PTHR33603">
    <property type="entry name" value="METHYLTRANSFERASE"/>
    <property type="match status" value="1"/>
</dbReference>
<evidence type="ECO:0000313" key="5">
    <source>
        <dbReference type="EMBL" id="MBW0602594.1"/>
    </source>
</evidence>
<sequence length="145" mass="16850">MKINIIAVGTLEKDFKILYSEYIRKVNSYAKVNLIEIKESKENNIEVKKAKETDLIQSKIPKNSPVVLCSLQGKMYDSIEFSEIFNKDNITFIIGGSDGVVEEKFENVTKIKFSNMTFPHQLFRVMLSEQIYRAFSIINNKKYHK</sequence>
<dbReference type="PANTHER" id="PTHR33603:SF1">
    <property type="entry name" value="RIBOSOMAL RNA LARGE SUBUNIT METHYLTRANSFERASE H"/>
    <property type="match status" value="1"/>
</dbReference>
<dbReference type="GO" id="GO:0070038">
    <property type="term" value="F:rRNA (pseudouridine-N3-)-methyltransferase activity"/>
    <property type="evidence" value="ECO:0007669"/>
    <property type="project" value="UniProtKB-UniRule"/>
</dbReference>
<dbReference type="AlphaFoldDB" id="A0A9Q3QDT1"/>
<keyword evidence="3 4" id="KW-0949">S-adenosyl-L-methionine</keyword>
<dbReference type="EMBL" id="JABZFG010000004">
    <property type="protein sequence ID" value="MBW0602594.1"/>
    <property type="molecule type" value="Genomic_DNA"/>
</dbReference>
<keyword evidence="4" id="KW-0963">Cytoplasm</keyword>